<evidence type="ECO:0008006" key="4">
    <source>
        <dbReference type="Google" id="ProtNLM"/>
    </source>
</evidence>
<feature type="chain" id="PRO_5046895688" description="Ig-like domain repeat protein" evidence="1">
    <location>
        <begin position="35"/>
        <end position="381"/>
    </location>
</feature>
<comment type="caution">
    <text evidence="2">The sequence shown here is derived from an EMBL/GenBank/DDBJ whole genome shotgun (WGS) entry which is preliminary data.</text>
</comment>
<organism evidence="2 3">
    <name type="scientific">Nocardioides malaquae</name>
    <dbReference type="NCBI Taxonomy" id="2773426"/>
    <lineage>
        <taxon>Bacteria</taxon>
        <taxon>Bacillati</taxon>
        <taxon>Actinomycetota</taxon>
        <taxon>Actinomycetes</taxon>
        <taxon>Propionibacteriales</taxon>
        <taxon>Nocardioidaceae</taxon>
        <taxon>Nocardioides</taxon>
    </lineage>
</organism>
<accession>A0ABR9RTS6</accession>
<dbReference type="Proteomes" id="UP000756387">
    <property type="component" value="Unassembled WGS sequence"/>
</dbReference>
<evidence type="ECO:0000256" key="1">
    <source>
        <dbReference type="SAM" id="SignalP"/>
    </source>
</evidence>
<evidence type="ECO:0000313" key="2">
    <source>
        <dbReference type="EMBL" id="MBE7324525.1"/>
    </source>
</evidence>
<dbReference type="RefSeq" id="WP_193637863.1">
    <property type="nucleotide sequence ID" value="NZ_JADCSA010000006.1"/>
</dbReference>
<name>A0ABR9RTS6_9ACTN</name>
<feature type="signal peptide" evidence="1">
    <location>
        <begin position="1"/>
        <end position="34"/>
    </location>
</feature>
<protein>
    <recommendedName>
        <fullName evidence="4">Ig-like domain repeat protein</fullName>
    </recommendedName>
</protein>
<dbReference type="EMBL" id="JADCSA010000006">
    <property type="protein sequence ID" value="MBE7324525.1"/>
    <property type="molecule type" value="Genomic_DNA"/>
</dbReference>
<evidence type="ECO:0000313" key="3">
    <source>
        <dbReference type="Proteomes" id="UP000756387"/>
    </source>
</evidence>
<reference evidence="2 3" key="1">
    <citation type="submission" date="2020-10" db="EMBL/GenBank/DDBJ databases">
        <title>Nocardioides sp. isolated from sludge.</title>
        <authorList>
            <person name="Zhang X."/>
        </authorList>
    </citation>
    <scope>NUCLEOTIDE SEQUENCE [LARGE SCALE GENOMIC DNA]</scope>
    <source>
        <strain evidence="2 3">Y6</strain>
    </source>
</reference>
<proteinExistence type="predicted"/>
<keyword evidence="1" id="KW-0732">Signal</keyword>
<gene>
    <name evidence="2" type="ORF">IEQ44_07660</name>
</gene>
<keyword evidence="3" id="KW-1185">Reference proteome</keyword>
<sequence length="381" mass="39673">MTAPTTVRRAAAAAIAGAFSLGGLVAVTTAPAQAFDPSCEPAEPVLTSLNVSPTKVNVKTGERTVIVSGTTSGPKLDYVFVNGDPVGKGQDRFGYQSKPKAGTFKVKVSVPKGAGNGRHDLSVDLSSGDSYQGYETSDLADMGMPSFFNVISKPDLKAPTLKKITFSTKKVNTTKKVAKVKVTATFAEKGGSGMGYGTVMIGTAKKTIAAASLTPKKGKLVGTATIPKWVGKGKATVVNASVGDKAGNFTSYPEDKSLTGKLKPRLAVTSKTDRTAPTVGAVTVTPTTGRVGDNRWQVSYSVKATDKQSGVGYVLASLRQQDSEYSYPVALGGLKNKKGTWVGKGTVDCWLAPGTYDVVIEPTDNQQNTTSVTRGTVTLTN</sequence>